<dbReference type="EMBL" id="CP013015">
    <property type="protein sequence ID" value="AMM42114.1"/>
    <property type="molecule type" value="Genomic_DNA"/>
</dbReference>
<feature type="transmembrane region" description="Helical" evidence="1">
    <location>
        <begin position="184"/>
        <end position="203"/>
    </location>
</feature>
<evidence type="ECO:0000256" key="1">
    <source>
        <dbReference type="SAM" id="Phobius"/>
    </source>
</evidence>
<evidence type="ECO:0008006" key="4">
    <source>
        <dbReference type="Google" id="ProtNLM"/>
    </source>
</evidence>
<dbReference type="SUPFAM" id="SSF52402">
    <property type="entry name" value="Adenine nucleotide alpha hydrolases-like"/>
    <property type="match status" value="1"/>
</dbReference>
<evidence type="ECO:0000313" key="2">
    <source>
        <dbReference type="EMBL" id="AMM42114.1"/>
    </source>
</evidence>
<keyword evidence="1" id="KW-0812">Transmembrane</keyword>
<dbReference type="AlphaFoldDB" id="A0A7U4TIL4"/>
<dbReference type="Proteomes" id="UP000070560">
    <property type="component" value="Chromosome"/>
</dbReference>
<dbReference type="KEGG" id="daw:HS1_002332"/>
<accession>A0A7U4TIL4</accession>
<feature type="transmembrane region" description="Helical" evidence="1">
    <location>
        <begin position="150"/>
        <end position="172"/>
    </location>
</feature>
<organism evidence="2 3">
    <name type="scientific">Desulfofervidus auxilii</name>
    <dbReference type="NCBI Taxonomy" id="1621989"/>
    <lineage>
        <taxon>Bacteria</taxon>
        <taxon>Pseudomonadati</taxon>
        <taxon>Thermodesulfobacteriota</taxon>
        <taxon>Candidatus Desulfofervidia</taxon>
        <taxon>Candidatus Desulfofervidales</taxon>
        <taxon>Candidatus Desulfofervidaceae</taxon>
        <taxon>Candidatus Desulfofervidus</taxon>
    </lineage>
</organism>
<proteinExistence type="predicted"/>
<keyword evidence="3" id="KW-1185">Reference proteome</keyword>
<protein>
    <recommendedName>
        <fullName evidence="4">Universal stress protein</fullName>
    </recommendedName>
</protein>
<dbReference type="RefSeq" id="WP_066065728.1">
    <property type="nucleotide sequence ID" value="NZ_CP013015.1"/>
</dbReference>
<sequence length="221" mass="24513">METMLFLEQDVDERSPTLNCIIEIARRKKCDLKCVFLVPVSLEIVDWIQVQEKQVKVAMAKAEEIGKKIHEKLAAEGIKFSWKVTPFTPTAFMESVREMMPADVVIVGKLALEPLAEKGIKHLEDLSISLSCPVLPARSLIKEKSSTGQILSRMLLFGAASAGIYFGFFPLLDKLNKIVYMKGGVLDALALMLTVPIVAYTYGSFTEGIPKLLGLEKSVKH</sequence>
<evidence type="ECO:0000313" key="3">
    <source>
        <dbReference type="Proteomes" id="UP000070560"/>
    </source>
</evidence>
<name>A0A7U4TIL4_DESA2</name>
<reference evidence="2 3" key="1">
    <citation type="submission" date="2015-10" db="EMBL/GenBank/DDBJ databases">
        <title>Candidatus Desulfofervidus auxilii, a hydrogenotrophic sulfate-reducing bacterium involved in the thermophilic anaerobic oxidation of methane.</title>
        <authorList>
            <person name="Krukenberg V."/>
            <person name="Richter M."/>
            <person name="Wegener G."/>
        </authorList>
    </citation>
    <scope>NUCLEOTIDE SEQUENCE [LARGE SCALE GENOMIC DNA]</scope>
    <source>
        <strain evidence="2 3">HS1</strain>
    </source>
</reference>
<keyword evidence="1" id="KW-0472">Membrane</keyword>
<keyword evidence="1" id="KW-1133">Transmembrane helix</keyword>
<gene>
    <name evidence="2" type="ORF">HS1_002332</name>
</gene>
<dbReference type="OrthoDB" id="9785860at2"/>